<evidence type="ECO:0000256" key="5">
    <source>
        <dbReference type="ARBA" id="ARBA00047607"/>
    </source>
</evidence>
<organism evidence="8 9">
    <name type="scientific">Anoxynatronum buryatiense</name>
    <dbReference type="NCBI Taxonomy" id="489973"/>
    <lineage>
        <taxon>Bacteria</taxon>
        <taxon>Bacillati</taxon>
        <taxon>Bacillota</taxon>
        <taxon>Clostridia</taxon>
        <taxon>Eubacteriales</taxon>
        <taxon>Clostridiaceae</taxon>
        <taxon>Anoxynatronum</taxon>
    </lineage>
</organism>
<comment type="similarity">
    <text evidence="1">Belongs to the GppA/Ppx family.</text>
</comment>
<dbReference type="EMBL" id="FXUF01000006">
    <property type="protein sequence ID" value="SMP56076.1"/>
    <property type="molecule type" value="Genomic_DNA"/>
</dbReference>
<gene>
    <name evidence="8" type="ORF">SAMN06296020_10618</name>
</gene>
<dbReference type="SUPFAM" id="SSF109604">
    <property type="entry name" value="HD-domain/PDEase-like"/>
    <property type="match status" value="1"/>
</dbReference>
<dbReference type="PANTHER" id="PTHR30005">
    <property type="entry name" value="EXOPOLYPHOSPHATASE"/>
    <property type="match status" value="1"/>
</dbReference>
<feature type="domain" description="Ppx/GppA phosphatase N-terminal" evidence="6">
    <location>
        <begin position="24"/>
        <end position="305"/>
    </location>
</feature>
<feature type="domain" description="Ppx/GppA phosphatase C-terminal" evidence="7">
    <location>
        <begin position="320"/>
        <end position="464"/>
    </location>
</feature>
<dbReference type="InterPro" id="IPR043129">
    <property type="entry name" value="ATPase_NBD"/>
</dbReference>
<dbReference type="NCBIfam" id="TIGR03706">
    <property type="entry name" value="exo_poly_only"/>
    <property type="match status" value="1"/>
</dbReference>
<dbReference type="InterPro" id="IPR003695">
    <property type="entry name" value="Ppx_GppA_N"/>
</dbReference>
<evidence type="ECO:0000256" key="2">
    <source>
        <dbReference type="ARBA" id="ARBA00012451"/>
    </source>
</evidence>
<comment type="catalytic activity">
    <reaction evidence="5">
        <text>[phosphate](n) + H2O = [phosphate](n-1) + phosphate + H(+)</text>
        <dbReference type="Rhea" id="RHEA:21528"/>
        <dbReference type="Rhea" id="RHEA-COMP:9859"/>
        <dbReference type="Rhea" id="RHEA-COMP:14279"/>
        <dbReference type="ChEBI" id="CHEBI:15377"/>
        <dbReference type="ChEBI" id="CHEBI:15378"/>
        <dbReference type="ChEBI" id="CHEBI:16838"/>
        <dbReference type="ChEBI" id="CHEBI:43474"/>
        <dbReference type="EC" id="3.6.1.11"/>
    </reaction>
</comment>
<dbReference type="PIRSF" id="PIRSF001267">
    <property type="entry name" value="Pyrophosphatase_GppA_Ppx"/>
    <property type="match status" value="1"/>
</dbReference>
<dbReference type="InterPro" id="IPR048950">
    <property type="entry name" value="Ppx_GppA_C"/>
</dbReference>
<dbReference type="InterPro" id="IPR022371">
    <property type="entry name" value="Exopolyphosphatase"/>
</dbReference>
<dbReference type="InterPro" id="IPR030673">
    <property type="entry name" value="PyroPPase_GppA_Ppx"/>
</dbReference>
<dbReference type="GO" id="GO:0004309">
    <property type="term" value="F:exopolyphosphatase activity"/>
    <property type="evidence" value="ECO:0007669"/>
    <property type="project" value="UniProtKB-EC"/>
</dbReference>
<dbReference type="GO" id="GO:0006793">
    <property type="term" value="P:phosphorus metabolic process"/>
    <property type="evidence" value="ECO:0007669"/>
    <property type="project" value="InterPro"/>
</dbReference>
<keyword evidence="9" id="KW-1185">Reference proteome</keyword>
<dbReference type="PANTHER" id="PTHR30005:SF0">
    <property type="entry name" value="RETROGRADE REGULATION PROTEIN 2"/>
    <property type="match status" value="1"/>
</dbReference>
<proteinExistence type="inferred from homology"/>
<comment type="caution">
    <text evidence="8">The sequence shown here is derived from an EMBL/GenBank/DDBJ whole genome shotgun (WGS) entry which is preliminary data.</text>
</comment>
<evidence type="ECO:0000259" key="6">
    <source>
        <dbReference type="Pfam" id="PF02541"/>
    </source>
</evidence>
<dbReference type="RefSeq" id="WP_283409190.1">
    <property type="nucleotide sequence ID" value="NZ_FXUF01000006.1"/>
</dbReference>
<dbReference type="Pfam" id="PF21447">
    <property type="entry name" value="Ppx-GppA_III"/>
    <property type="match status" value="1"/>
</dbReference>
<sequence>MNQKVAIIDLGSNSVRMLMMKMNEDGSYKMLDQVKDMVRLSEGMGEENTLKPLPMKRTMHTLNLFKKLIRVHQADRVIPIATAAVRNASNQALFLEKVSAETGFDFRVATGEEEAWYGYMGVINTMKVDSCVMIDIGGASTEVVWIEKRQLKKAVSFPFGAVTLTEKFLGKEAITPEKVKKVEHYVKKHIESLDWLKPLKGYPVVGLGGTIRTLAKMNKYKIGYPLESLHNYQMRDDEVEAHYQQVTRGTLAEIRQIPGVNKDRSDIIAAGVTPLWALMKTIGAKKLMVSGNGLREGVFYEHYLNETQHQGGLIEDVTFHSVDNTLKNFEMNLSHCHHVKKLALALFDQTRELHGLGEAERRLLAVGSLLHDVGMYIDYYNHHKHGFYLSLNARLNGLRNRERVICAFVVGMHREANLKEDWQAYGMLIDDKDLDIIRKLSLFVRIAEKLDRSETASVQDLVCYVSDSDVQVLVKTTNSPELEITTAMAFQKDFKKLFGRKLYIV</sequence>
<dbReference type="AlphaFoldDB" id="A0AA46AJ28"/>
<dbReference type="Gene3D" id="3.30.420.150">
    <property type="entry name" value="Exopolyphosphatase. Domain 2"/>
    <property type="match status" value="1"/>
</dbReference>
<evidence type="ECO:0000313" key="9">
    <source>
        <dbReference type="Proteomes" id="UP001158066"/>
    </source>
</evidence>
<dbReference type="Proteomes" id="UP001158066">
    <property type="component" value="Unassembled WGS sequence"/>
</dbReference>
<dbReference type="EC" id="3.6.1.11" evidence="2"/>
<evidence type="ECO:0000313" key="8">
    <source>
        <dbReference type="EMBL" id="SMP56076.1"/>
    </source>
</evidence>
<dbReference type="CDD" id="cd24052">
    <property type="entry name" value="ASKHA_NBD_HpPPX-GppA-like"/>
    <property type="match status" value="1"/>
</dbReference>
<protein>
    <recommendedName>
        <fullName evidence="3">Exopolyphosphatase</fullName>
        <ecNumber evidence="2">3.6.1.11</ecNumber>
    </recommendedName>
</protein>
<dbReference type="SUPFAM" id="SSF53067">
    <property type="entry name" value="Actin-like ATPase domain"/>
    <property type="match status" value="2"/>
</dbReference>
<evidence type="ECO:0000256" key="1">
    <source>
        <dbReference type="ARBA" id="ARBA00007125"/>
    </source>
</evidence>
<evidence type="ECO:0000259" key="7">
    <source>
        <dbReference type="Pfam" id="PF21447"/>
    </source>
</evidence>
<dbReference type="CDD" id="cd00077">
    <property type="entry name" value="HDc"/>
    <property type="match status" value="1"/>
</dbReference>
<reference evidence="8" key="1">
    <citation type="submission" date="2017-05" db="EMBL/GenBank/DDBJ databases">
        <authorList>
            <person name="Varghese N."/>
            <person name="Submissions S."/>
        </authorList>
    </citation>
    <scope>NUCLEOTIDE SEQUENCE</scope>
    <source>
        <strain evidence="8">Su22</strain>
    </source>
</reference>
<dbReference type="Gene3D" id="1.10.3210.10">
    <property type="entry name" value="Hypothetical protein af1432"/>
    <property type="match status" value="1"/>
</dbReference>
<dbReference type="Pfam" id="PF02541">
    <property type="entry name" value="Ppx-GppA"/>
    <property type="match status" value="1"/>
</dbReference>
<keyword evidence="4" id="KW-0378">Hydrolase</keyword>
<dbReference type="Gene3D" id="3.30.420.40">
    <property type="match status" value="1"/>
</dbReference>
<dbReference type="InterPro" id="IPR050273">
    <property type="entry name" value="GppA/Ppx_hydrolase"/>
</dbReference>
<dbReference type="InterPro" id="IPR003607">
    <property type="entry name" value="HD/PDEase_dom"/>
</dbReference>
<name>A0AA46AJ28_9CLOT</name>
<accession>A0AA46AJ28</accession>
<evidence type="ECO:0000256" key="4">
    <source>
        <dbReference type="ARBA" id="ARBA00022801"/>
    </source>
</evidence>
<evidence type="ECO:0000256" key="3">
    <source>
        <dbReference type="ARBA" id="ARBA00020416"/>
    </source>
</evidence>